<proteinExistence type="predicted"/>
<evidence type="ECO:0000313" key="3">
    <source>
        <dbReference type="Proteomes" id="UP001589702"/>
    </source>
</evidence>
<organism evidence="2 3">
    <name type="scientific">Arthrobacter ramosus</name>
    <dbReference type="NCBI Taxonomy" id="1672"/>
    <lineage>
        <taxon>Bacteria</taxon>
        <taxon>Bacillati</taxon>
        <taxon>Actinomycetota</taxon>
        <taxon>Actinomycetes</taxon>
        <taxon>Micrococcales</taxon>
        <taxon>Micrococcaceae</taxon>
        <taxon>Arthrobacter</taxon>
    </lineage>
</organism>
<gene>
    <name evidence="2" type="ORF">ACFFP1_11975</name>
</gene>
<feature type="coiled-coil region" evidence="1">
    <location>
        <begin position="70"/>
        <end position="104"/>
    </location>
</feature>
<keyword evidence="1" id="KW-0175">Coiled coil</keyword>
<name>A0ABV5XZN4_ARTRM</name>
<evidence type="ECO:0000313" key="2">
    <source>
        <dbReference type="EMBL" id="MFB9820212.1"/>
    </source>
</evidence>
<dbReference type="Pfam" id="PF19776">
    <property type="entry name" value="DUF6262"/>
    <property type="match status" value="1"/>
</dbReference>
<accession>A0ABV5XZN4</accession>
<dbReference type="EMBL" id="JBHMBC010000017">
    <property type="protein sequence ID" value="MFB9820212.1"/>
    <property type="molecule type" value="Genomic_DNA"/>
</dbReference>
<comment type="caution">
    <text evidence="2">The sequence shown here is derived from an EMBL/GenBank/DDBJ whole genome shotgun (WGS) entry which is preliminary data.</text>
</comment>
<sequence length="105" mass="11717">MTQDTFVARVEQALEERVANGQPVTFTATAAATGISRATLYRNPELRTLIQEYRLRGVQGPTLSGLSIEIAQLRASLEAVADRARHHEERLRRLERANTTTKATK</sequence>
<dbReference type="Proteomes" id="UP001589702">
    <property type="component" value="Unassembled WGS sequence"/>
</dbReference>
<keyword evidence="3" id="KW-1185">Reference proteome</keyword>
<reference evidence="2 3" key="1">
    <citation type="submission" date="2024-09" db="EMBL/GenBank/DDBJ databases">
        <authorList>
            <person name="Sun Q."/>
            <person name="Mori K."/>
        </authorList>
    </citation>
    <scope>NUCLEOTIDE SEQUENCE [LARGE SCALE GENOMIC DNA]</scope>
    <source>
        <strain evidence="2 3">JCM 1334</strain>
    </source>
</reference>
<evidence type="ECO:0000256" key="1">
    <source>
        <dbReference type="SAM" id="Coils"/>
    </source>
</evidence>
<dbReference type="RefSeq" id="WP_234752568.1">
    <property type="nucleotide sequence ID" value="NZ_BAAAWN010000001.1"/>
</dbReference>
<protein>
    <submittedName>
        <fullName evidence="2">DUF6262 family protein</fullName>
    </submittedName>
</protein>
<dbReference type="InterPro" id="IPR046229">
    <property type="entry name" value="TnpC-like"/>
</dbReference>